<comment type="caution">
    <text evidence="1">The sequence shown here is derived from an EMBL/GenBank/DDBJ whole genome shotgun (WGS) entry which is preliminary data.</text>
</comment>
<evidence type="ECO:0000313" key="1">
    <source>
        <dbReference type="EMBL" id="MDT3283002.1"/>
    </source>
</evidence>
<reference evidence="1 2" key="1">
    <citation type="submission" date="2023-07" db="EMBL/GenBank/DDBJ databases">
        <title>Novel Shewanella species isolated from Baltic Sea sediments.</title>
        <authorList>
            <person name="Martin-Rodriguez A.J."/>
        </authorList>
    </citation>
    <scope>NUCLEOTIDE SEQUENCE [LARGE SCALE GENOMIC DNA]</scope>
    <source>
        <strain evidence="1 2">SP2S1-2</strain>
    </source>
</reference>
<organism evidence="1 2">
    <name type="scientific">Shewanella scandinavica</name>
    <dbReference type="NCBI Taxonomy" id="3063538"/>
    <lineage>
        <taxon>Bacteria</taxon>
        <taxon>Pseudomonadati</taxon>
        <taxon>Pseudomonadota</taxon>
        <taxon>Gammaproteobacteria</taxon>
        <taxon>Alteromonadales</taxon>
        <taxon>Shewanellaceae</taxon>
        <taxon>Shewanella</taxon>
    </lineage>
</organism>
<dbReference type="EMBL" id="JAUOES010000056">
    <property type="protein sequence ID" value="MDT3283002.1"/>
    <property type="molecule type" value="Genomic_DNA"/>
</dbReference>
<name>A0ABU3G908_9GAMM</name>
<proteinExistence type="predicted"/>
<accession>A0ABU3G908</accession>
<dbReference type="RefSeq" id="WP_259399866.1">
    <property type="nucleotide sequence ID" value="NZ_JAUOES010000056.1"/>
</dbReference>
<protein>
    <submittedName>
        <fullName evidence="1">Uncharacterized protein</fullName>
    </submittedName>
</protein>
<sequence length="42" mass="4599">MEPPIRLTVSVAASSCEGVIRSLFLVIESWRTGMICTLFLGD</sequence>
<keyword evidence="2" id="KW-1185">Reference proteome</keyword>
<dbReference type="Proteomes" id="UP001249505">
    <property type="component" value="Unassembled WGS sequence"/>
</dbReference>
<evidence type="ECO:0000313" key="2">
    <source>
        <dbReference type="Proteomes" id="UP001249505"/>
    </source>
</evidence>
<gene>
    <name evidence="1" type="ORF">Q4Q50_22230</name>
</gene>